<keyword evidence="4" id="KW-0762">Sugar transport</keyword>
<evidence type="ECO:0000256" key="7">
    <source>
        <dbReference type="ARBA" id="ARBA00023136"/>
    </source>
</evidence>
<dbReference type="Pfam" id="PF00083">
    <property type="entry name" value="Sugar_tr"/>
    <property type="match status" value="1"/>
</dbReference>
<dbReference type="OrthoDB" id="6612291at2759"/>
<feature type="transmembrane region" description="Helical" evidence="8">
    <location>
        <begin position="263"/>
        <end position="283"/>
    </location>
</feature>
<evidence type="ECO:0000256" key="1">
    <source>
        <dbReference type="ARBA" id="ARBA00004651"/>
    </source>
</evidence>
<protein>
    <recommendedName>
        <fullName evidence="9">Major facilitator superfamily (MFS) profile domain-containing protein</fullName>
    </recommendedName>
</protein>
<dbReference type="EMBL" id="WIXP02000006">
    <property type="protein sequence ID" value="KAF6209417.1"/>
    <property type="molecule type" value="Genomic_DNA"/>
</dbReference>
<feature type="domain" description="Major facilitator superfamily (MFS) profile" evidence="9">
    <location>
        <begin position="1"/>
        <end position="286"/>
    </location>
</feature>
<gene>
    <name evidence="10" type="ORF">GE061_015164</name>
</gene>
<keyword evidence="6 8" id="KW-1133">Transmembrane helix</keyword>
<comment type="caution">
    <text evidence="10">The sequence shown here is derived from an EMBL/GenBank/DDBJ whole genome shotgun (WGS) entry which is preliminary data.</text>
</comment>
<feature type="transmembrane region" description="Helical" evidence="8">
    <location>
        <begin position="128"/>
        <end position="147"/>
    </location>
</feature>
<comment type="subcellular location">
    <subcellularLocation>
        <location evidence="1">Cell membrane</location>
        <topology evidence="1">Multi-pass membrane protein</topology>
    </subcellularLocation>
</comment>
<feature type="transmembrane region" description="Helical" evidence="8">
    <location>
        <begin position="198"/>
        <end position="220"/>
    </location>
</feature>
<evidence type="ECO:0000259" key="9">
    <source>
        <dbReference type="PROSITE" id="PS50850"/>
    </source>
</evidence>
<dbReference type="InterPro" id="IPR050549">
    <property type="entry name" value="MFS_Trehalose_Transporter"/>
</dbReference>
<accession>A0A8S9XKA5</accession>
<feature type="transmembrane region" description="Helical" evidence="8">
    <location>
        <begin position="6"/>
        <end position="29"/>
    </location>
</feature>
<dbReference type="FunFam" id="1.20.1250.20:FF:000218">
    <property type="entry name" value="facilitated trehalose transporter Tret1"/>
    <property type="match status" value="1"/>
</dbReference>
<proteinExistence type="predicted"/>
<dbReference type="SUPFAM" id="SSF103473">
    <property type="entry name" value="MFS general substrate transporter"/>
    <property type="match status" value="1"/>
</dbReference>
<evidence type="ECO:0000256" key="8">
    <source>
        <dbReference type="SAM" id="Phobius"/>
    </source>
</evidence>
<dbReference type="GO" id="GO:0005886">
    <property type="term" value="C:plasma membrane"/>
    <property type="evidence" value="ECO:0007669"/>
    <property type="project" value="UniProtKB-SubCell"/>
</dbReference>
<evidence type="ECO:0000313" key="11">
    <source>
        <dbReference type="Proteomes" id="UP000466442"/>
    </source>
</evidence>
<dbReference type="InterPro" id="IPR020846">
    <property type="entry name" value="MFS_dom"/>
</dbReference>
<dbReference type="InterPro" id="IPR005828">
    <property type="entry name" value="MFS_sugar_transport-like"/>
</dbReference>
<evidence type="ECO:0000256" key="6">
    <source>
        <dbReference type="ARBA" id="ARBA00022989"/>
    </source>
</evidence>
<dbReference type="AlphaFoldDB" id="A0A8S9XKA5"/>
<evidence type="ECO:0000256" key="5">
    <source>
        <dbReference type="ARBA" id="ARBA00022692"/>
    </source>
</evidence>
<keyword evidence="5 8" id="KW-0812">Transmembrane</keyword>
<dbReference type="InterPro" id="IPR003663">
    <property type="entry name" value="Sugar/inositol_transpt"/>
</dbReference>
<sequence>MLARITVPVVSLSFICAVIPFVLSLAMFFMPESPTYFLKNGDTSAAKSSLQKLRGSFYNVDDEIVVTQKILDEVEAQKLSFAQAFSTTAAKKGLTIGLAVMFLQQFSGINGVIFYASDIFNAAGSSMSPNTATIITGVVSVIGTFISTQIIDRLGRKPLLFTSDTFMAVSAAVLGIFFYLKTGKYELAENSIVKTVPLIAVCVFIFMFAIGFGPIPWMFIAEIFPPAIKGPASSIACLFNWVCAFAVSFGFPLMNDSLGGDYTFWIFAAISAFGAAFVMMFVVETKGKSIEEVQKILSGNSDGSETTIEAGYKR</sequence>
<dbReference type="PRINTS" id="PR00171">
    <property type="entry name" value="SUGRTRNSPORT"/>
</dbReference>
<dbReference type="PANTHER" id="PTHR48021">
    <property type="match status" value="1"/>
</dbReference>
<reference evidence="10" key="1">
    <citation type="journal article" date="2021" name="Mol. Ecol. Resour.">
        <title>Apolygus lucorum genome provides insights into omnivorousness and mesophyll feeding.</title>
        <authorList>
            <person name="Liu Y."/>
            <person name="Liu H."/>
            <person name="Wang H."/>
            <person name="Huang T."/>
            <person name="Liu B."/>
            <person name="Yang B."/>
            <person name="Yin L."/>
            <person name="Li B."/>
            <person name="Zhang Y."/>
            <person name="Zhang S."/>
            <person name="Jiang F."/>
            <person name="Zhang X."/>
            <person name="Ren Y."/>
            <person name="Wang B."/>
            <person name="Wang S."/>
            <person name="Lu Y."/>
            <person name="Wu K."/>
            <person name="Fan W."/>
            <person name="Wang G."/>
        </authorList>
    </citation>
    <scope>NUCLEOTIDE SEQUENCE</scope>
    <source>
        <strain evidence="10">12Hb</strain>
    </source>
</reference>
<dbReference type="GO" id="GO:0022857">
    <property type="term" value="F:transmembrane transporter activity"/>
    <property type="evidence" value="ECO:0007669"/>
    <property type="project" value="InterPro"/>
</dbReference>
<dbReference type="PANTHER" id="PTHR48021:SF1">
    <property type="entry name" value="GH07001P-RELATED"/>
    <property type="match status" value="1"/>
</dbReference>
<keyword evidence="3" id="KW-1003">Cell membrane</keyword>
<dbReference type="Gene3D" id="1.20.1250.20">
    <property type="entry name" value="MFS general substrate transporter like domains"/>
    <property type="match status" value="1"/>
</dbReference>
<dbReference type="Proteomes" id="UP000466442">
    <property type="component" value="Unassembled WGS sequence"/>
</dbReference>
<evidence type="ECO:0000256" key="3">
    <source>
        <dbReference type="ARBA" id="ARBA00022475"/>
    </source>
</evidence>
<dbReference type="PROSITE" id="PS50850">
    <property type="entry name" value="MFS"/>
    <property type="match status" value="1"/>
</dbReference>
<keyword evidence="2" id="KW-0813">Transport</keyword>
<keyword evidence="7 8" id="KW-0472">Membrane</keyword>
<keyword evidence="11" id="KW-1185">Reference proteome</keyword>
<evidence type="ECO:0000256" key="4">
    <source>
        <dbReference type="ARBA" id="ARBA00022597"/>
    </source>
</evidence>
<dbReference type="InterPro" id="IPR036259">
    <property type="entry name" value="MFS_trans_sf"/>
</dbReference>
<feature type="transmembrane region" description="Helical" evidence="8">
    <location>
        <begin position="159"/>
        <end position="178"/>
    </location>
</feature>
<organism evidence="10 11">
    <name type="scientific">Apolygus lucorum</name>
    <name type="common">Small green plant bug</name>
    <name type="synonym">Lygocoris lucorum</name>
    <dbReference type="NCBI Taxonomy" id="248454"/>
    <lineage>
        <taxon>Eukaryota</taxon>
        <taxon>Metazoa</taxon>
        <taxon>Ecdysozoa</taxon>
        <taxon>Arthropoda</taxon>
        <taxon>Hexapoda</taxon>
        <taxon>Insecta</taxon>
        <taxon>Pterygota</taxon>
        <taxon>Neoptera</taxon>
        <taxon>Paraneoptera</taxon>
        <taxon>Hemiptera</taxon>
        <taxon>Heteroptera</taxon>
        <taxon>Panheteroptera</taxon>
        <taxon>Cimicomorpha</taxon>
        <taxon>Miridae</taxon>
        <taxon>Mirini</taxon>
        <taxon>Apolygus</taxon>
    </lineage>
</organism>
<feature type="transmembrane region" description="Helical" evidence="8">
    <location>
        <begin position="232"/>
        <end position="251"/>
    </location>
</feature>
<evidence type="ECO:0000256" key="2">
    <source>
        <dbReference type="ARBA" id="ARBA00022448"/>
    </source>
</evidence>
<name>A0A8S9XKA5_APOLU</name>
<evidence type="ECO:0000313" key="10">
    <source>
        <dbReference type="EMBL" id="KAF6209417.1"/>
    </source>
</evidence>